<gene>
    <name evidence="2" type="primary">ORF465</name>
</gene>
<feature type="region of interest" description="Disordered" evidence="1">
    <location>
        <begin position="34"/>
        <end position="75"/>
    </location>
</feature>
<evidence type="ECO:0000256" key="1">
    <source>
        <dbReference type="SAM" id="MobiDB-lite"/>
    </source>
</evidence>
<name>A0A0B6XUV6_9EUPU</name>
<feature type="non-terminal residue" evidence="2">
    <location>
        <position position="75"/>
    </location>
</feature>
<sequence length="75" mass="8834">NHLKSSSHNIKKETQKLDVDIYTEIHRSLPLSGLEMSSERNKKRKYEENFDNANPKRREINSDNDDDDDDTTNNE</sequence>
<dbReference type="EMBL" id="HACG01000195">
    <property type="protein sequence ID" value="CEK47060.1"/>
    <property type="molecule type" value="Transcribed_RNA"/>
</dbReference>
<accession>A0A0B6XUV6</accession>
<feature type="compositionally biased region" description="Basic and acidic residues" evidence="1">
    <location>
        <begin position="37"/>
        <end position="61"/>
    </location>
</feature>
<proteinExistence type="predicted"/>
<reference evidence="2" key="1">
    <citation type="submission" date="2014-12" db="EMBL/GenBank/DDBJ databases">
        <title>Insight into the proteome of Arion vulgaris.</title>
        <authorList>
            <person name="Aradska J."/>
            <person name="Bulat T."/>
            <person name="Smidak R."/>
            <person name="Sarate P."/>
            <person name="Gangsoo J."/>
            <person name="Sialana F."/>
            <person name="Bilban M."/>
            <person name="Lubec G."/>
        </authorList>
    </citation>
    <scope>NUCLEOTIDE SEQUENCE</scope>
    <source>
        <tissue evidence="2">Skin</tissue>
    </source>
</reference>
<dbReference type="AlphaFoldDB" id="A0A0B6XUV6"/>
<evidence type="ECO:0000313" key="2">
    <source>
        <dbReference type="EMBL" id="CEK47060.1"/>
    </source>
</evidence>
<protein>
    <submittedName>
        <fullName evidence="2">Uncharacterized protein</fullName>
    </submittedName>
</protein>
<organism evidence="2">
    <name type="scientific">Arion vulgaris</name>
    <dbReference type="NCBI Taxonomy" id="1028688"/>
    <lineage>
        <taxon>Eukaryota</taxon>
        <taxon>Metazoa</taxon>
        <taxon>Spiralia</taxon>
        <taxon>Lophotrochozoa</taxon>
        <taxon>Mollusca</taxon>
        <taxon>Gastropoda</taxon>
        <taxon>Heterobranchia</taxon>
        <taxon>Euthyneura</taxon>
        <taxon>Panpulmonata</taxon>
        <taxon>Eupulmonata</taxon>
        <taxon>Stylommatophora</taxon>
        <taxon>Helicina</taxon>
        <taxon>Arionoidea</taxon>
        <taxon>Arionidae</taxon>
        <taxon>Arion</taxon>
    </lineage>
</organism>
<feature type="compositionally biased region" description="Acidic residues" evidence="1">
    <location>
        <begin position="62"/>
        <end position="75"/>
    </location>
</feature>
<feature type="non-terminal residue" evidence="2">
    <location>
        <position position="1"/>
    </location>
</feature>